<gene>
    <name evidence="2" type="ORF">HB375_03945</name>
</gene>
<evidence type="ECO:0000313" key="3">
    <source>
        <dbReference type="Proteomes" id="UP000707352"/>
    </source>
</evidence>
<feature type="transmembrane region" description="Helical" evidence="1">
    <location>
        <begin position="274"/>
        <end position="304"/>
    </location>
</feature>
<feature type="transmembrane region" description="Helical" evidence="1">
    <location>
        <begin position="217"/>
        <end position="233"/>
    </location>
</feature>
<keyword evidence="1" id="KW-0812">Transmembrane</keyword>
<sequence>MSFTENDVREAGRAVALREEQLEGLLTVLRARRGTAQGTGIAPAPTQPVRFDLVHLLWYAGALIVMGAMGLFSTLAFEQMGGKALTLTALIYAVLFVIAGHYLWYRRSLETPGGLMIAVAVAMIPLAVYGLQEAYGLWDDAGAPGRYRDFYVWVKSSWLPMEIATVFAGLIALRFYPFPFIVAVIAVALWFMSMDLTPWILQGHDLGWAGSWKARRIVSMIFGLIVLCAAWFVDLKRDQKRDFAFWLYLSGLLAFWGALTASDSSNEVAKAIYCLINVALIFLSVFLMRRAYAVFGTIGVSIYLGHLADKVFKDSLLFPFALSLIGIAIIATGLFLHKHRAVLSAWMTNLLPVSLKKLRPPHADAATRMEHA</sequence>
<keyword evidence="1" id="KW-1133">Transmembrane helix</keyword>
<feature type="transmembrane region" description="Helical" evidence="1">
    <location>
        <begin position="116"/>
        <end position="138"/>
    </location>
</feature>
<feature type="transmembrane region" description="Helical" evidence="1">
    <location>
        <begin position="316"/>
        <end position="336"/>
    </location>
</feature>
<dbReference type="Proteomes" id="UP000707352">
    <property type="component" value="Unassembled WGS sequence"/>
</dbReference>
<reference evidence="2 3" key="1">
    <citation type="submission" date="2020-03" db="EMBL/GenBank/DDBJ databases">
        <title>The genome sequence of Microvirga sp. c23x22.</title>
        <authorList>
            <person name="Zhang X."/>
        </authorList>
    </citation>
    <scope>NUCLEOTIDE SEQUENCE [LARGE SCALE GENOMIC DNA]</scope>
    <source>
        <strain evidence="3">c23x22</strain>
    </source>
</reference>
<feature type="transmembrane region" description="Helical" evidence="1">
    <location>
        <begin position="245"/>
        <end position="262"/>
    </location>
</feature>
<feature type="transmembrane region" description="Helical" evidence="1">
    <location>
        <begin position="150"/>
        <end position="172"/>
    </location>
</feature>
<organism evidence="2 3">
    <name type="scientific">Microvirga terricola</name>
    <dbReference type="NCBI Taxonomy" id="2719797"/>
    <lineage>
        <taxon>Bacteria</taxon>
        <taxon>Pseudomonadati</taxon>
        <taxon>Pseudomonadota</taxon>
        <taxon>Alphaproteobacteria</taxon>
        <taxon>Hyphomicrobiales</taxon>
        <taxon>Methylobacteriaceae</taxon>
        <taxon>Microvirga</taxon>
    </lineage>
</organism>
<evidence type="ECO:0000313" key="2">
    <source>
        <dbReference type="EMBL" id="NIX75766.1"/>
    </source>
</evidence>
<evidence type="ECO:0000256" key="1">
    <source>
        <dbReference type="SAM" id="Phobius"/>
    </source>
</evidence>
<proteinExistence type="predicted"/>
<evidence type="ECO:0008006" key="4">
    <source>
        <dbReference type="Google" id="ProtNLM"/>
    </source>
</evidence>
<accession>A0ABX0VBK5</accession>
<dbReference type="EMBL" id="JAATJS010000001">
    <property type="protein sequence ID" value="NIX75766.1"/>
    <property type="molecule type" value="Genomic_DNA"/>
</dbReference>
<protein>
    <recommendedName>
        <fullName evidence="4">DUF2157 domain-containing protein</fullName>
    </recommendedName>
</protein>
<feature type="transmembrane region" description="Helical" evidence="1">
    <location>
        <begin position="56"/>
        <end position="77"/>
    </location>
</feature>
<feature type="transmembrane region" description="Helical" evidence="1">
    <location>
        <begin position="178"/>
        <end position="196"/>
    </location>
</feature>
<name>A0ABX0VBK5_9HYPH</name>
<keyword evidence="1" id="KW-0472">Membrane</keyword>
<comment type="caution">
    <text evidence="2">The sequence shown here is derived from an EMBL/GenBank/DDBJ whole genome shotgun (WGS) entry which is preliminary data.</text>
</comment>
<dbReference type="RefSeq" id="WP_167671619.1">
    <property type="nucleotide sequence ID" value="NZ_JAATJS010000001.1"/>
</dbReference>
<keyword evidence="3" id="KW-1185">Reference proteome</keyword>
<feature type="transmembrane region" description="Helical" evidence="1">
    <location>
        <begin position="84"/>
        <end position="104"/>
    </location>
</feature>